<name>A0A0F9J1K4_9ZZZZ</name>
<evidence type="ECO:0000313" key="1">
    <source>
        <dbReference type="EMBL" id="KKL99780.1"/>
    </source>
</evidence>
<comment type="caution">
    <text evidence="1">The sequence shown here is derived from an EMBL/GenBank/DDBJ whole genome shotgun (WGS) entry which is preliminary data.</text>
</comment>
<organism evidence="1">
    <name type="scientific">marine sediment metagenome</name>
    <dbReference type="NCBI Taxonomy" id="412755"/>
    <lineage>
        <taxon>unclassified sequences</taxon>
        <taxon>metagenomes</taxon>
        <taxon>ecological metagenomes</taxon>
    </lineage>
</organism>
<reference evidence="1" key="1">
    <citation type="journal article" date="2015" name="Nature">
        <title>Complex archaea that bridge the gap between prokaryotes and eukaryotes.</title>
        <authorList>
            <person name="Spang A."/>
            <person name="Saw J.H."/>
            <person name="Jorgensen S.L."/>
            <person name="Zaremba-Niedzwiedzka K."/>
            <person name="Martijn J."/>
            <person name="Lind A.E."/>
            <person name="van Eijk R."/>
            <person name="Schleper C."/>
            <person name="Guy L."/>
            <person name="Ettema T.J."/>
        </authorList>
    </citation>
    <scope>NUCLEOTIDE SEQUENCE</scope>
</reference>
<proteinExistence type="predicted"/>
<sequence>MRRWTNTINIKPFIDPTQPADVVAERIRAKLVAAFSVPDFELNDIIGDFGDVQTAEECDDALERLYDWADANDVWLGLKS</sequence>
<dbReference type="EMBL" id="LAZR01017590">
    <property type="protein sequence ID" value="KKL99780.1"/>
    <property type="molecule type" value="Genomic_DNA"/>
</dbReference>
<gene>
    <name evidence="1" type="ORF">LCGC14_1811010</name>
</gene>
<accession>A0A0F9J1K4</accession>
<dbReference type="AlphaFoldDB" id="A0A0F9J1K4"/>
<protein>
    <submittedName>
        <fullName evidence="1">Uncharacterized protein</fullName>
    </submittedName>
</protein>